<proteinExistence type="predicted"/>
<organism evidence="1 2">
    <name type="scientific">Candidatus Methylospira mobilis</name>
    <dbReference type="NCBI Taxonomy" id="1808979"/>
    <lineage>
        <taxon>Bacteria</taxon>
        <taxon>Pseudomonadati</taxon>
        <taxon>Pseudomonadota</taxon>
        <taxon>Gammaproteobacteria</taxon>
        <taxon>Methylococcales</taxon>
        <taxon>Methylococcaceae</taxon>
        <taxon>Candidatus Methylospira</taxon>
    </lineage>
</organism>
<reference evidence="1 2" key="1">
    <citation type="submission" date="2019-09" db="EMBL/GenBank/DDBJ databases">
        <title>Ecophysiology of the spiral-shaped methanotroph Methylospira mobilis as revealed by the complete genome sequence.</title>
        <authorList>
            <person name="Oshkin I.Y."/>
            <person name="Dedysh S.N."/>
            <person name="Miroshnikov K."/>
            <person name="Danilova O.V."/>
            <person name="Hakobyan A."/>
            <person name="Liesack W."/>
        </authorList>
    </citation>
    <scope>NUCLEOTIDE SEQUENCE [LARGE SCALE GENOMIC DNA]</scope>
    <source>
        <strain evidence="1 2">Shm1</strain>
    </source>
</reference>
<dbReference type="AlphaFoldDB" id="A0A5Q0BMS1"/>
<dbReference type="Proteomes" id="UP000325755">
    <property type="component" value="Chromosome"/>
</dbReference>
<dbReference type="InterPro" id="IPR058040">
    <property type="entry name" value="BW3TFN"/>
</dbReference>
<dbReference type="KEGG" id="mmob:F6R98_10750"/>
<sequence>MTTFTESGSIAAAVALLSRALHIAWGNGNPDWETTRTIAAAQFNNDTITLPYRQISQLVMTSEDGKTVYQPNVDYKVPDSIGGFLYDTDNGWYIKLIDAASTDSLTLVRNPTGTIPAGASVAGSYFVPIPPEPYNSTSLIKEVGRRTVDTAAFIVPDSNGAILMPDGSFSVSSKPTNMLFVSARFQFGDAVGEFIGETGVFADTQIVSGLPADQRYFLPAQIQNSGLLLSIDYRPRQKRYGTQGETISHRLIL</sequence>
<keyword evidence="2" id="KW-1185">Reference proteome</keyword>
<protein>
    <submittedName>
        <fullName evidence="1">Uncharacterized protein</fullName>
    </submittedName>
</protein>
<evidence type="ECO:0000313" key="1">
    <source>
        <dbReference type="EMBL" id="QFY43036.1"/>
    </source>
</evidence>
<evidence type="ECO:0000313" key="2">
    <source>
        <dbReference type="Proteomes" id="UP000325755"/>
    </source>
</evidence>
<dbReference type="OrthoDB" id="8212120at2"/>
<dbReference type="InParanoid" id="A0A5Q0BMS1"/>
<accession>A0A5Q0BMS1</accession>
<name>A0A5Q0BMS1_9GAMM</name>
<dbReference type="EMBL" id="CP044205">
    <property type="protein sequence ID" value="QFY43036.1"/>
    <property type="molecule type" value="Genomic_DNA"/>
</dbReference>
<dbReference type="RefSeq" id="WP_153249019.1">
    <property type="nucleotide sequence ID" value="NZ_CP044205.1"/>
</dbReference>
<dbReference type="Pfam" id="PF25691">
    <property type="entry name" value="BW3TFN"/>
    <property type="match status" value="1"/>
</dbReference>
<gene>
    <name evidence="1" type="ORF">F6R98_10750</name>
</gene>